<organism evidence="2 3">
    <name type="scientific">Saccharopolyspora elongata</name>
    <dbReference type="NCBI Taxonomy" id="2530387"/>
    <lineage>
        <taxon>Bacteria</taxon>
        <taxon>Bacillati</taxon>
        <taxon>Actinomycetota</taxon>
        <taxon>Actinomycetes</taxon>
        <taxon>Pseudonocardiales</taxon>
        <taxon>Pseudonocardiaceae</taxon>
        <taxon>Saccharopolyspora</taxon>
    </lineage>
</organism>
<dbReference type="PANTHER" id="PTHR43283">
    <property type="entry name" value="BETA-LACTAMASE-RELATED"/>
    <property type="match status" value="1"/>
</dbReference>
<dbReference type="RefSeq" id="WP_132481589.1">
    <property type="nucleotide sequence ID" value="NZ_SMKW01000004.1"/>
</dbReference>
<dbReference type="InterPro" id="IPR012338">
    <property type="entry name" value="Beta-lactam/transpept-like"/>
</dbReference>
<dbReference type="OrthoDB" id="503788at2"/>
<accession>A0A4R4ZFH2</accession>
<dbReference type="Pfam" id="PF00144">
    <property type="entry name" value="Beta-lactamase"/>
    <property type="match status" value="1"/>
</dbReference>
<evidence type="ECO:0000259" key="1">
    <source>
        <dbReference type="Pfam" id="PF00144"/>
    </source>
</evidence>
<dbReference type="SUPFAM" id="SSF56601">
    <property type="entry name" value="beta-lactamase/transpeptidase-like"/>
    <property type="match status" value="1"/>
</dbReference>
<dbReference type="Proteomes" id="UP000294947">
    <property type="component" value="Unassembled WGS sequence"/>
</dbReference>
<proteinExistence type="predicted"/>
<comment type="caution">
    <text evidence="2">The sequence shown here is derived from an EMBL/GenBank/DDBJ whole genome shotgun (WGS) entry which is preliminary data.</text>
</comment>
<dbReference type="Gene3D" id="3.40.710.10">
    <property type="entry name" value="DD-peptidase/beta-lactamase superfamily"/>
    <property type="match status" value="1"/>
</dbReference>
<sequence>MHAADRPPVPVTFENWQAPELIRWSFQHLDEVGPAADISRGGGPAAELERSPRDLTGLDVALDDGSTRTVADIVGSSDTNGWMVLHRNRVVAEEYAGGMTPATRHLLMSVSKSLVSTVTGALVGRGLVDPEAPVAAYVPELTDSGYAGATVRHLLDMRSGVVFREDYLDPDSDVRHLDEAVGWVPRRSADSPASLKAFLPTLRQDRPHGGRFEYRSAETDVLGWVCEAAAGERFPRLASDLLWSRLGAEHDAFIAVDSEGTGMFDGGICTTLGDLARFGAMILADGTSLTGEQVVPAQWVADIFTGAPDAAEAFAAAADAHGLPGGAYRSKFWFPKAGGDVALCLGIHGQLVYLDRANDVVGVKLSSWPAPLERWKHLASLRMFEAISAHLADGT</sequence>
<dbReference type="AlphaFoldDB" id="A0A4R4ZFH2"/>
<protein>
    <submittedName>
        <fullName evidence="2">Class C beta-lactamase-related serine hydrolase</fullName>
    </submittedName>
</protein>
<gene>
    <name evidence="2" type="ORF">E1288_05225</name>
</gene>
<name>A0A4R4ZFH2_9PSEU</name>
<keyword evidence="3" id="KW-1185">Reference proteome</keyword>
<reference evidence="2 3" key="1">
    <citation type="submission" date="2019-03" db="EMBL/GenBank/DDBJ databases">
        <title>Draft genome sequences of novel Actinobacteria.</title>
        <authorList>
            <person name="Sahin N."/>
            <person name="Ay H."/>
            <person name="Saygin H."/>
        </authorList>
    </citation>
    <scope>NUCLEOTIDE SEQUENCE [LARGE SCALE GENOMIC DNA]</scope>
    <source>
        <strain evidence="2 3">7K502</strain>
    </source>
</reference>
<dbReference type="InterPro" id="IPR050789">
    <property type="entry name" value="Diverse_Enzym_Activities"/>
</dbReference>
<keyword evidence="2" id="KW-0378">Hydrolase</keyword>
<dbReference type="InterPro" id="IPR001466">
    <property type="entry name" value="Beta-lactam-related"/>
</dbReference>
<evidence type="ECO:0000313" key="3">
    <source>
        <dbReference type="Proteomes" id="UP000294947"/>
    </source>
</evidence>
<dbReference type="PANTHER" id="PTHR43283:SF7">
    <property type="entry name" value="BETA-LACTAMASE-RELATED DOMAIN-CONTAINING PROTEIN"/>
    <property type="match status" value="1"/>
</dbReference>
<feature type="domain" description="Beta-lactamase-related" evidence="1">
    <location>
        <begin position="82"/>
        <end position="377"/>
    </location>
</feature>
<evidence type="ECO:0000313" key="2">
    <source>
        <dbReference type="EMBL" id="TDD55212.1"/>
    </source>
</evidence>
<dbReference type="GO" id="GO:0016787">
    <property type="term" value="F:hydrolase activity"/>
    <property type="evidence" value="ECO:0007669"/>
    <property type="project" value="UniProtKB-KW"/>
</dbReference>
<dbReference type="EMBL" id="SMKW01000004">
    <property type="protein sequence ID" value="TDD55212.1"/>
    <property type="molecule type" value="Genomic_DNA"/>
</dbReference>